<feature type="region of interest" description="Disordered" evidence="2">
    <location>
        <begin position="61"/>
        <end position="91"/>
    </location>
</feature>
<dbReference type="Proteomes" id="UP001549119">
    <property type="component" value="Unassembled WGS sequence"/>
</dbReference>
<evidence type="ECO:0000313" key="4">
    <source>
        <dbReference type="Proteomes" id="UP001549119"/>
    </source>
</evidence>
<comment type="caution">
    <text evidence="3">The sequence shown here is derived from an EMBL/GenBank/DDBJ whole genome shotgun (WGS) entry which is preliminary data.</text>
</comment>
<proteinExistence type="predicted"/>
<evidence type="ECO:0008006" key="5">
    <source>
        <dbReference type="Google" id="ProtNLM"/>
    </source>
</evidence>
<protein>
    <recommendedName>
        <fullName evidence="5">HTH HARE-type domain-containing protein</fullName>
    </recommendedName>
</protein>
<dbReference type="EMBL" id="JBEPNW010000002">
    <property type="protein sequence ID" value="MET3864109.1"/>
    <property type="molecule type" value="Genomic_DNA"/>
</dbReference>
<evidence type="ECO:0000313" key="3">
    <source>
        <dbReference type="EMBL" id="MET3864109.1"/>
    </source>
</evidence>
<dbReference type="RefSeq" id="WP_354404482.1">
    <property type="nucleotide sequence ID" value="NZ_JBEPNW010000002.1"/>
</dbReference>
<organism evidence="3 4">
    <name type="scientific">Methylobacterium radiotolerans</name>
    <dbReference type="NCBI Taxonomy" id="31998"/>
    <lineage>
        <taxon>Bacteria</taxon>
        <taxon>Pseudomonadati</taxon>
        <taxon>Pseudomonadota</taxon>
        <taxon>Alphaproteobacteria</taxon>
        <taxon>Hyphomicrobiales</taxon>
        <taxon>Methylobacteriaceae</taxon>
        <taxon>Methylobacterium</taxon>
    </lineage>
</organism>
<sequence length="173" mass="18523">MDVITQMREERDRARQAAADKTRQLQELVSEYVGAIAAETAKAARLDQVIATLQQGAAYAPEPTQGAAPAEKEAPVRLAPADDQVSGGAEQMPVPQVSGLVAQVIVDALARAGAKGLSGSEVNDAVRDAGFTLDASEKNKTRLKNKNLVYHDRKAQHWYLKDPTKAPGVIRPV</sequence>
<evidence type="ECO:0000256" key="2">
    <source>
        <dbReference type="SAM" id="MobiDB-lite"/>
    </source>
</evidence>
<reference evidence="3 4" key="1">
    <citation type="submission" date="2024-06" db="EMBL/GenBank/DDBJ databases">
        <title>Genomics of switchgrass bacterial isolates.</title>
        <authorList>
            <person name="Shade A."/>
        </authorList>
    </citation>
    <scope>NUCLEOTIDE SEQUENCE [LARGE SCALE GENOMIC DNA]</scope>
    <source>
        <strain evidence="3 4">PvP084</strain>
    </source>
</reference>
<keyword evidence="4" id="KW-1185">Reference proteome</keyword>
<evidence type="ECO:0000256" key="1">
    <source>
        <dbReference type="SAM" id="Coils"/>
    </source>
</evidence>
<name>A0ABV2NCC3_9HYPH</name>
<gene>
    <name evidence="3" type="ORF">ABIC20_001418</name>
</gene>
<feature type="coiled-coil region" evidence="1">
    <location>
        <begin position="4"/>
        <end position="31"/>
    </location>
</feature>
<keyword evidence="1" id="KW-0175">Coiled coil</keyword>
<accession>A0ABV2NCC3</accession>